<evidence type="ECO:0000313" key="1">
    <source>
        <dbReference type="EMBL" id="TFL00221.1"/>
    </source>
</evidence>
<proteinExistence type="predicted"/>
<name>A0A5C3QIC0_9AGAR</name>
<dbReference type="AlphaFoldDB" id="A0A5C3QIC0"/>
<evidence type="ECO:0000313" key="2">
    <source>
        <dbReference type="Proteomes" id="UP000305067"/>
    </source>
</evidence>
<gene>
    <name evidence="1" type="ORF">BDV98DRAFT_569445</name>
</gene>
<keyword evidence="2" id="KW-1185">Reference proteome</keyword>
<organism evidence="1 2">
    <name type="scientific">Pterulicium gracile</name>
    <dbReference type="NCBI Taxonomy" id="1884261"/>
    <lineage>
        <taxon>Eukaryota</taxon>
        <taxon>Fungi</taxon>
        <taxon>Dikarya</taxon>
        <taxon>Basidiomycota</taxon>
        <taxon>Agaricomycotina</taxon>
        <taxon>Agaricomycetes</taxon>
        <taxon>Agaricomycetidae</taxon>
        <taxon>Agaricales</taxon>
        <taxon>Pleurotineae</taxon>
        <taxon>Pterulaceae</taxon>
        <taxon>Pterulicium</taxon>
    </lineage>
</organism>
<sequence>MEEKPGDDIICWLNIDEDAWDGIRVSFELRNIYPVNGPGTPSPKAEEAWWILPYSIMRWLGIDVGSTTHALFENNIPFPSTLPLRTALKTIQESFRTFSHNHGISYIALLSNSLLLLLVNVEGLLTAGLAPYLDGWDIDESPIFPYLCALNIRLFPAVEGPSRDEGDYGGLGSKTYIEMLDVHFQLGKGCRR</sequence>
<accession>A0A5C3QIC0</accession>
<dbReference type="EMBL" id="ML178829">
    <property type="protein sequence ID" value="TFL00221.1"/>
    <property type="molecule type" value="Genomic_DNA"/>
</dbReference>
<reference evidence="1 2" key="1">
    <citation type="journal article" date="2019" name="Nat. Ecol. Evol.">
        <title>Megaphylogeny resolves global patterns of mushroom evolution.</title>
        <authorList>
            <person name="Varga T."/>
            <person name="Krizsan K."/>
            <person name="Foldi C."/>
            <person name="Dima B."/>
            <person name="Sanchez-Garcia M."/>
            <person name="Sanchez-Ramirez S."/>
            <person name="Szollosi G.J."/>
            <person name="Szarkandi J.G."/>
            <person name="Papp V."/>
            <person name="Albert L."/>
            <person name="Andreopoulos W."/>
            <person name="Angelini C."/>
            <person name="Antonin V."/>
            <person name="Barry K.W."/>
            <person name="Bougher N.L."/>
            <person name="Buchanan P."/>
            <person name="Buyck B."/>
            <person name="Bense V."/>
            <person name="Catcheside P."/>
            <person name="Chovatia M."/>
            <person name="Cooper J."/>
            <person name="Damon W."/>
            <person name="Desjardin D."/>
            <person name="Finy P."/>
            <person name="Geml J."/>
            <person name="Haridas S."/>
            <person name="Hughes K."/>
            <person name="Justo A."/>
            <person name="Karasinski D."/>
            <person name="Kautmanova I."/>
            <person name="Kiss B."/>
            <person name="Kocsube S."/>
            <person name="Kotiranta H."/>
            <person name="LaButti K.M."/>
            <person name="Lechner B.E."/>
            <person name="Liimatainen K."/>
            <person name="Lipzen A."/>
            <person name="Lukacs Z."/>
            <person name="Mihaltcheva S."/>
            <person name="Morgado L.N."/>
            <person name="Niskanen T."/>
            <person name="Noordeloos M.E."/>
            <person name="Ohm R.A."/>
            <person name="Ortiz-Santana B."/>
            <person name="Ovrebo C."/>
            <person name="Racz N."/>
            <person name="Riley R."/>
            <person name="Savchenko A."/>
            <person name="Shiryaev A."/>
            <person name="Soop K."/>
            <person name="Spirin V."/>
            <person name="Szebenyi C."/>
            <person name="Tomsovsky M."/>
            <person name="Tulloss R.E."/>
            <person name="Uehling J."/>
            <person name="Grigoriev I.V."/>
            <person name="Vagvolgyi C."/>
            <person name="Papp T."/>
            <person name="Martin F.M."/>
            <person name="Miettinen O."/>
            <person name="Hibbett D.S."/>
            <person name="Nagy L.G."/>
        </authorList>
    </citation>
    <scope>NUCLEOTIDE SEQUENCE [LARGE SCALE GENOMIC DNA]</scope>
    <source>
        <strain evidence="1 2">CBS 309.79</strain>
    </source>
</reference>
<dbReference type="Proteomes" id="UP000305067">
    <property type="component" value="Unassembled WGS sequence"/>
</dbReference>
<protein>
    <submittedName>
        <fullName evidence="1">Uncharacterized protein</fullName>
    </submittedName>
</protein>